<feature type="transmembrane region" description="Helical" evidence="6">
    <location>
        <begin position="238"/>
        <end position="263"/>
    </location>
</feature>
<accession>A0A520M943</accession>
<keyword evidence="5 6" id="KW-0472">Membrane</keyword>
<evidence type="ECO:0000256" key="2">
    <source>
        <dbReference type="ARBA" id="ARBA00022448"/>
    </source>
</evidence>
<evidence type="ECO:0000256" key="6">
    <source>
        <dbReference type="SAM" id="Phobius"/>
    </source>
</evidence>
<dbReference type="PANTHER" id="PTHR23519:SF1">
    <property type="entry name" value="AUTOPHAGY-RELATED PROTEIN 22"/>
    <property type="match status" value="1"/>
</dbReference>
<feature type="transmembrane region" description="Helical" evidence="6">
    <location>
        <begin position="52"/>
        <end position="72"/>
    </location>
</feature>
<proteinExistence type="predicted"/>
<dbReference type="InterPro" id="IPR024671">
    <property type="entry name" value="Atg22-like"/>
</dbReference>
<comment type="caution">
    <text evidence="7">The sequence shown here is derived from an EMBL/GenBank/DDBJ whole genome shotgun (WGS) entry which is preliminary data.</text>
</comment>
<feature type="transmembrane region" description="Helical" evidence="6">
    <location>
        <begin position="181"/>
        <end position="204"/>
    </location>
</feature>
<dbReference type="EMBL" id="SHBM01000024">
    <property type="protein sequence ID" value="RZO17736.1"/>
    <property type="molecule type" value="Genomic_DNA"/>
</dbReference>
<name>A0A520M943_9GAMM</name>
<feature type="transmembrane region" description="Helical" evidence="6">
    <location>
        <begin position="149"/>
        <end position="169"/>
    </location>
</feature>
<evidence type="ECO:0000256" key="3">
    <source>
        <dbReference type="ARBA" id="ARBA00022692"/>
    </source>
</evidence>
<evidence type="ECO:0000256" key="4">
    <source>
        <dbReference type="ARBA" id="ARBA00022989"/>
    </source>
</evidence>
<protein>
    <submittedName>
        <fullName evidence="7">MFS transporter</fullName>
    </submittedName>
</protein>
<reference evidence="7 8" key="1">
    <citation type="submission" date="2019-02" db="EMBL/GenBank/DDBJ databases">
        <title>Prokaryotic population dynamics and viral predation in marine succession experiment using metagenomics: the confinement effect.</title>
        <authorList>
            <person name="Haro-Moreno J.M."/>
            <person name="Rodriguez-Valera F."/>
            <person name="Lopez-Perez M."/>
        </authorList>
    </citation>
    <scope>NUCLEOTIDE SEQUENCE [LARGE SCALE GENOMIC DNA]</scope>
    <source>
        <strain evidence="7">MED-G167</strain>
    </source>
</reference>
<feature type="transmembrane region" description="Helical" evidence="6">
    <location>
        <begin position="301"/>
        <end position="320"/>
    </location>
</feature>
<feature type="transmembrane region" description="Helical" evidence="6">
    <location>
        <begin position="269"/>
        <end position="289"/>
    </location>
</feature>
<gene>
    <name evidence="7" type="ORF">EVB00_01995</name>
</gene>
<feature type="transmembrane region" description="Helical" evidence="6">
    <location>
        <begin position="12"/>
        <end position="32"/>
    </location>
</feature>
<evidence type="ECO:0000256" key="1">
    <source>
        <dbReference type="ARBA" id="ARBA00004127"/>
    </source>
</evidence>
<evidence type="ECO:0000256" key="5">
    <source>
        <dbReference type="ARBA" id="ARBA00023136"/>
    </source>
</evidence>
<dbReference type="Pfam" id="PF11700">
    <property type="entry name" value="ATG22"/>
    <property type="match status" value="1"/>
</dbReference>
<dbReference type="SUPFAM" id="SSF103473">
    <property type="entry name" value="MFS general substrate transporter"/>
    <property type="match status" value="1"/>
</dbReference>
<dbReference type="PANTHER" id="PTHR23519">
    <property type="entry name" value="AUTOPHAGY-RELATED PROTEIN 22"/>
    <property type="match status" value="1"/>
</dbReference>
<dbReference type="InterPro" id="IPR036259">
    <property type="entry name" value="MFS_trans_sf"/>
</dbReference>
<dbReference type="InterPro" id="IPR050495">
    <property type="entry name" value="ATG22/LtaA_families"/>
</dbReference>
<evidence type="ECO:0000313" key="7">
    <source>
        <dbReference type="EMBL" id="RZO17736.1"/>
    </source>
</evidence>
<keyword evidence="2" id="KW-0813">Transport</keyword>
<feature type="transmembrane region" description="Helical" evidence="6">
    <location>
        <begin position="84"/>
        <end position="102"/>
    </location>
</feature>
<dbReference type="GO" id="GO:0012505">
    <property type="term" value="C:endomembrane system"/>
    <property type="evidence" value="ECO:0007669"/>
    <property type="project" value="UniProtKB-SubCell"/>
</dbReference>
<organism evidence="7 8">
    <name type="scientific">SAR86 cluster bacterium</name>
    <dbReference type="NCBI Taxonomy" id="2030880"/>
    <lineage>
        <taxon>Bacteria</taxon>
        <taxon>Pseudomonadati</taxon>
        <taxon>Pseudomonadota</taxon>
        <taxon>Gammaproteobacteria</taxon>
        <taxon>SAR86 cluster</taxon>
    </lineage>
</organism>
<feature type="transmembrane region" description="Helical" evidence="6">
    <location>
        <begin position="389"/>
        <end position="408"/>
    </location>
</feature>
<comment type="subcellular location">
    <subcellularLocation>
        <location evidence="1">Endomembrane system</location>
        <topology evidence="1">Multi-pass membrane protein</topology>
    </subcellularLocation>
</comment>
<sequence length="417" mass="45923">MNKFKLNKESKAWIAYDAGNSAFATTIVAAFFPIFYKEFWSAGVDNLVAASYYSWTLTISNLALLFSAPIIGSITDLSRTTKRLFASFTLISIVFVALLFILELGAWFQALIFFGIANYCFSAGNILYDKMLVQIAPQSQLTRISSLGFAYGYLGGGFLFLINAVMTLSPESFGLSDASEAIRWSFIMVSIWWSLFLIPLLLYFKDRGNALYQESLITESTVKVFTTLKNISKHKNAFLFLLAFFLYIDGVHTVMALASTFALNLGLESSAVIVGLILVQFVAFPATLVWSRIAASRGDRFVINIRIFVYIAIVVYSTTLSSATEFYILAAGVGSVQGGIQACSRSLFGKLVPEDKSGEFFGFFNTFGKAGAFIGPALVAIFISVFESITIALTPILLLFVLGFFIMLKVKEPNETT</sequence>
<feature type="transmembrane region" description="Helical" evidence="6">
    <location>
        <begin position="108"/>
        <end position="128"/>
    </location>
</feature>
<feature type="transmembrane region" description="Helical" evidence="6">
    <location>
        <begin position="360"/>
        <end position="383"/>
    </location>
</feature>
<evidence type="ECO:0000313" key="8">
    <source>
        <dbReference type="Proteomes" id="UP000318359"/>
    </source>
</evidence>
<dbReference type="Proteomes" id="UP000318359">
    <property type="component" value="Unassembled WGS sequence"/>
</dbReference>
<dbReference type="Gene3D" id="1.20.1250.20">
    <property type="entry name" value="MFS general substrate transporter like domains"/>
    <property type="match status" value="1"/>
</dbReference>
<dbReference type="AlphaFoldDB" id="A0A520M943"/>
<keyword evidence="4 6" id="KW-1133">Transmembrane helix</keyword>
<keyword evidence="3 6" id="KW-0812">Transmembrane</keyword>